<gene>
    <name evidence="1" type="ORF">FHG12_07595</name>
</gene>
<dbReference type="Pfam" id="PF13715">
    <property type="entry name" value="CarbopepD_reg_2"/>
    <property type="match status" value="1"/>
</dbReference>
<dbReference type="RefSeq" id="WP_139515163.1">
    <property type="nucleotide sequence ID" value="NZ_CP040896.1"/>
</dbReference>
<dbReference type="Proteomes" id="UP000305398">
    <property type="component" value="Chromosome"/>
</dbReference>
<dbReference type="AlphaFoldDB" id="A0A5B7ZXU8"/>
<evidence type="ECO:0000313" key="2">
    <source>
        <dbReference type="Proteomes" id="UP000305398"/>
    </source>
</evidence>
<evidence type="ECO:0000313" key="1">
    <source>
        <dbReference type="EMBL" id="QDA59984.1"/>
    </source>
</evidence>
<accession>A0A5B7ZXU8</accession>
<dbReference type="InterPro" id="IPR008969">
    <property type="entry name" value="CarboxyPept-like_regulatory"/>
</dbReference>
<proteinExistence type="predicted"/>
<keyword evidence="1" id="KW-0121">Carboxypeptidase</keyword>
<dbReference type="EMBL" id="CP040896">
    <property type="protein sequence ID" value="QDA59984.1"/>
    <property type="molecule type" value="Genomic_DNA"/>
</dbReference>
<keyword evidence="1" id="KW-0378">Hydrolase</keyword>
<reference evidence="1 2" key="1">
    <citation type="submission" date="2019-06" db="EMBL/GenBank/DDBJ databases">
        <authorList>
            <person name="Srinivasan S."/>
        </authorList>
    </citation>
    <scope>NUCLEOTIDE SEQUENCE [LARGE SCALE GENOMIC DNA]</scope>
    <source>
        <strain evidence="1 2">17J68-5</strain>
    </source>
</reference>
<protein>
    <submittedName>
        <fullName evidence="1">Carboxypeptidase-like regulatory domain-containing protein</fullName>
    </submittedName>
</protein>
<name>A0A5B7ZXU8_9BACT</name>
<dbReference type="Gene3D" id="2.60.40.1120">
    <property type="entry name" value="Carboxypeptidase-like, regulatory domain"/>
    <property type="match status" value="1"/>
</dbReference>
<organism evidence="1 2">
    <name type="scientific">Hymenobacter jejuensis</name>
    <dbReference type="NCBI Taxonomy" id="2502781"/>
    <lineage>
        <taxon>Bacteria</taxon>
        <taxon>Pseudomonadati</taxon>
        <taxon>Bacteroidota</taxon>
        <taxon>Cytophagia</taxon>
        <taxon>Cytophagales</taxon>
        <taxon>Hymenobacteraceae</taxon>
        <taxon>Hymenobacter</taxon>
    </lineage>
</organism>
<sequence length="153" mass="16725">MPAAVHAQAPVEQRVPATKTDSNLVPLLTEEPIVLRGRVIDQQENQPLPGVTVLLKGTQIGVASGADGTFELAIPQEMRLAQGDDLVVVISSVGYERKEIPVKDFSSGTLLFALDSRALTGLTVVTVGSLIVYKPWPWHPRALWNRIRYAFSR</sequence>
<dbReference type="KEGG" id="hyj:FHG12_07595"/>
<dbReference type="OrthoDB" id="7432683at2"/>
<dbReference type="SUPFAM" id="SSF49464">
    <property type="entry name" value="Carboxypeptidase regulatory domain-like"/>
    <property type="match status" value="1"/>
</dbReference>
<dbReference type="GO" id="GO:0004180">
    <property type="term" value="F:carboxypeptidase activity"/>
    <property type="evidence" value="ECO:0007669"/>
    <property type="project" value="UniProtKB-KW"/>
</dbReference>
<keyword evidence="2" id="KW-1185">Reference proteome</keyword>
<keyword evidence="1" id="KW-0645">Protease</keyword>